<evidence type="ECO:0000256" key="4">
    <source>
        <dbReference type="ARBA" id="ARBA00022723"/>
    </source>
</evidence>
<dbReference type="PANTHER" id="PTHR23090:SF9">
    <property type="entry name" value="GLUTAMINE-DEPENDENT NAD(+) SYNTHETASE"/>
    <property type="match status" value="1"/>
</dbReference>
<dbReference type="NCBIfam" id="TIGR00552">
    <property type="entry name" value="nadE"/>
    <property type="match status" value="1"/>
</dbReference>
<dbReference type="CDD" id="cd00553">
    <property type="entry name" value="NAD_synthase"/>
    <property type="match status" value="1"/>
</dbReference>
<reference evidence="12 13" key="1">
    <citation type="submission" date="2018-08" db="EMBL/GenBank/DDBJ databases">
        <title>The metabolism and importance of syntrophic acetate oxidation coupled to methane or sulfide production in haloalkaline environments.</title>
        <authorList>
            <person name="Timmers P.H.A."/>
            <person name="Vavourakis C.D."/>
            <person name="Sorokin D.Y."/>
            <person name="Sinninghe Damste J.S."/>
            <person name="Muyzer G."/>
            <person name="Stams A.J.M."/>
            <person name="Plugge C.M."/>
        </authorList>
    </citation>
    <scope>NUCLEOTIDE SEQUENCE [LARGE SCALE GENOMIC DNA]</scope>
    <source>
        <strain evidence="12">MSAO_Arc3</strain>
    </source>
</reference>
<keyword evidence="5 9" id="KW-0547">Nucleotide-binding</keyword>
<dbReference type="Gene3D" id="3.40.50.620">
    <property type="entry name" value="HUPs"/>
    <property type="match status" value="1"/>
</dbReference>
<evidence type="ECO:0000313" key="12">
    <source>
        <dbReference type="EMBL" id="RQD80270.1"/>
    </source>
</evidence>
<dbReference type="GO" id="GO:0009435">
    <property type="term" value="P:NAD+ biosynthetic process"/>
    <property type="evidence" value="ECO:0007669"/>
    <property type="project" value="UniProtKB-UniPathway"/>
</dbReference>
<evidence type="ECO:0000256" key="8">
    <source>
        <dbReference type="ARBA" id="ARBA00023027"/>
    </source>
</evidence>
<dbReference type="Proteomes" id="UP000284763">
    <property type="component" value="Unassembled WGS sequence"/>
</dbReference>
<dbReference type="SUPFAM" id="SSF52402">
    <property type="entry name" value="Adenine nucleotide alpha hydrolases-like"/>
    <property type="match status" value="1"/>
</dbReference>
<dbReference type="UniPathway" id="UPA00253">
    <property type="reaction ID" value="UER00333"/>
</dbReference>
<dbReference type="NCBIfam" id="NF010587">
    <property type="entry name" value="PRK13980.1"/>
    <property type="match status" value="1"/>
</dbReference>
<dbReference type="GO" id="GO:0046872">
    <property type="term" value="F:metal ion binding"/>
    <property type="evidence" value="ECO:0007669"/>
    <property type="project" value="UniProtKB-KW"/>
</dbReference>
<dbReference type="Pfam" id="PF02540">
    <property type="entry name" value="NAD_synthase"/>
    <property type="match status" value="1"/>
</dbReference>
<dbReference type="InterPro" id="IPR014729">
    <property type="entry name" value="Rossmann-like_a/b/a_fold"/>
</dbReference>
<dbReference type="GO" id="GO:0005524">
    <property type="term" value="F:ATP binding"/>
    <property type="evidence" value="ECO:0007669"/>
    <property type="project" value="UniProtKB-KW"/>
</dbReference>
<keyword evidence="6 9" id="KW-0067">ATP-binding</keyword>
<evidence type="ECO:0000256" key="2">
    <source>
        <dbReference type="ARBA" id="ARBA00005859"/>
    </source>
</evidence>
<evidence type="ECO:0000256" key="3">
    <source>
        <dbReference type="ARBA" id="ARBA00022598"/>
    </source>
</evidence>
<evidence type="ECO:0000313" key="13">
    <source>
        <dbReference type="Proteomes" id="UP000284763"/>
    </source>
</evidence>
<dbReference type="InterPro" id="IPR022310">
    <property type="entry name" value="NAD/GMP_synthase"/>
</dbReference>
<dbReference type="FunFam" id="3.40.50.620:FF:000106">
    <property type="entry name" value="Glutamine-dependent NAD(+) synthetase"/>
    <property type="match status" value="1"/>
</dbReference>
<evidence type="ECO:0000256" key="9">
    <source>
        <dbReference type="RuleBase" id="RU003811"/>
    </source>
</evidence>
<feature type="non-terminal residue" evidence="12">
    <location>
        <position position="229"/>
    </location>
</feature>
<evidence type="ECO:0000256" key="10">
    <source>
        <dbReference type="RuleBase" id="RU003812"/>
    </source>
</evidence>
<dbReference type="AlphaFoldDB" id="A0A424YMW4"/>
<evidence type="ECO:0000256" key="6">
    <source>
        <dbReference type="ARBA" id="ARBA00022840"/>
    </source>
</evidence>
<evidence type="ECO:0000256" key="5">
    <source>
        <dbReference type="ARBA" id="ARBA00022741"/>
    </source>
</evidence>
<dbReference type="EC" id="6.3.1.5" evidence="10"/>
<proteinExistence type="inferred from homology"/>
<dbReference type="GO" id="GO:0008795">
    <property type="term" value="F:NAD+ synthase activity"/>
    <property type="evidence" value="ECO:0007669"/>
    <property type="project" value="UniProtKB-EC"/>
</dbReference>
<keyword evidence="7" id="KW-0460">Magnesium</keyword>
<evidence type="ECO:0000256" key="7">
    <source>
        <dbReference type="ARBA" id="ARBA00022842"/>
    </source>
</evidence>
<accession>A0A424YMW4</accession>
<keyword evidence="4" id="KW-0479">Metal-binding</keyword>
<dbReference type="HAMAP" id="MF_00193">
    <property type="entry name" value="NadE_ammonia_dep"/>
    <property type="match status" value="1"/>
</dbReference>
<protein>
    <recommendedName>
        <fullName evidence="10">NH(3)-dependent NAD(+) synthetase</fullName>
        <ecNumber evidence="10">6.3.1.5</ecNumber>
    </recommendedName>
</protein>
<organism evidence="12 13">
    <name type="scientific">Methanosalsum natronophilum</name>
    <dbReference type="NCBI Taxonomy" id="768733"/>
    <lineage>
        <taxon>Archaea</taxon>
        <taxon>Methanobacteriati</taxon>
        <taxon>Methanobacteriota</taxon>
        <taxon>Stenosarchaea group</taxon>
        <taxon>Methanomicrobia</taxon>
        <taxon>Methanosarcinales</taxon>
        <taxon>Methanosarcinaceae</taxon>
        <taxon>Methanosalsum</taxon>
    </lineage>
</organism>
<evidence type="ECO:0000259" key="11">
    <source>
        <dbReference type="Pfam" id="PF02540"/>
    </source>
</evidence>
<dbReference type="GO" id="GO:0004359">
    <property type="term" value="F:glutaminase activity"/>
    <property type="evidence" value="ECO:0007669"/>
    <property type="project" value="InterPro"/>
</dbReference>
<feature type="domain" description="NAD/GMP synthase" evidence="11">
    <location>
        <begin position="9"/>
        <end position="226"/>
    </location>
</feature>
<dbReference type="InterPro" id="IPR022926">
    <property type="entry name" value="NH(3)-dep_NAD(+)_synth"/>
</dbReference>
<dbReference type="InterPro" id="IPR003694">
    <property type="entry name" value="NAD_synthase"/>
</dbReference>
<dbReference type="PANTHER" id="PTHR23090">
    <property type="entry name" value="NH 3 /GLUTAMINE-DEPENDENT NAD + SYNTHETASE"/>
    <property type="match status" value="1"/>
</dbReference>
<comment type="pathway">
    <text evidence="1">Cofactor biosynthesis; NAD(+) biosynthesis.</text>
</comment>
<comment type="caution">
    <text evidence="12">The sequence shown here is derived from an EMBL/GenBank/DDBJ whole genome shotgun (WGS) entry which is preliminary data.</text>
</comment>
<evidence type="ECO:0000256" key="1">
    <source>
        <dbReference type="ARBA" id="ARBA00004790"/>
    </source>
</evidence>
<sequence length="229" mass="25416">MDNKLVRTKIVKELKNYIKKTGLEGAVVGISGGIDSSLTTFLITEAIGAKKVLGIHMPQGRLTSKKESNDAFEIANQLGIEYMIIDIDPIFDSYREQLSLMDSSLKVYSEANLKARIRMSILYYYSNQLNKLVIGTGNRTELLLGYYTKYGDGGVDIEPIGDLYKTQVQELAHHVAIPEHIICKPPSAGLWPGQTDEEELGLPYETIDSILMLLDCGLSKKEILNKSTA</sequence>
<dbReference type="GO" id="GO:0005737">
    <property type="term" value="C:cytoplasm"/>
    <property type="evidence" value="ECO:0007669"/>
    <property type="project" value="InterPro"/>
</dbReference>
<keyword evidence="3 9" id="KW-0436">Ligase</keyword>
<keyword evidence="8 9" id="KW-0520">NAD</keyword>
<gene>
    <name evidence="12" type="ORF">D5R95_08890</name>
</gene>
<name>A0A424YMW4_9EURY</name>
<comment type="similarity">
    <text evidence="2 9">Belongs to the NAD synthetase family.</text>
</comment>
<dbReference type="GO" id="GO:0003952">
    <property type="term" value="F:NAD+ synthase (glutamine-hydrolyzing) activity"/>
    <property type="evidence" value="ECO:0007669"/>
    <property type="project" value="InterPro"/>
</dbReference>
<comment type="catalytic activity">
    <reaction evidence="10">
        <text>deamido-NAD(+) + NH4(+) + ATP = AMP + diphosphate + NAD(+) + H(+)</text>
        <dbReference type="Rhea" id="RHEA:21188"/>
        <dbReference type="ChEBI" id="CHEBI:15378"/>
        <dbReference type="ChEBI" id="CHEBI:28938"/>
        <dbReference type="ChEBI" id="CHEBI:30616"/>
        <dbReference type="ChEBI" id="CHEBI:33019"/>
        <dbReference type="ChEBI" id="CHEBI:57540"/>
        <dbReference type="ChEBI" id="CHEBI:58437"/>
        <dbReference type="ChEBI" id="CHEBI:456215"/>
        <dbReference type="EC" id="6.3.1.5"/>
    </reaction>
</comment>
<dbReference type="EMBL" id="QZAB01000567">
    <property type="protein sequence ID" value="RQD80270.1"/>
    <property type="molecule type" value="Genomic_DNA"/>
</dbReference>